<dbReference type="GO" id="GO:0006310">
    <property type="term" value="P:DNA recombination"/>
    <property type="evidence" value="ECO:0007669"/>
    <property type="project" value="UniProtKB-KW"/>
</dbReference>
<dbReference type="Pfam" id="PF02646">
    <property type="entry name" value="RmuC"/>
    <property type="match status" value="1"/>
</dbReference>
<dbReference type="PANTHER" id="PTHR30563">
    <property type="entry name" value="DNA RECOMBINATION PROTEIN RMUC"/>
    <property type="match status" value="1"/>
</dbReference>
<keyword evidence="7" id="KW-1185">Reference proteome</keyword>
<proteinExistence type="inferred from homology"/>
<dbReference type="EMBL" id="JAAONZ010000004">
    <property type="protein sequence ID" value="NHO65313.1"/>
    <property type="molecule type" value="Genomic_DNA"/>
</dbReference>
<accession>A0A9E5JRE4</accession>
<keyword evidence="4" id="KW-0233">DNA recombination</keyword>
<dbReference type="Proteomes" id="UP000787472">
    <property type="component" value="Unassembled WGS sequence"/>
</dbReference>
<evidence type="ECO:0000256" key="4">
    <source>
        <dbReference type="ARBA" id="ARBA00023172"/>
    </source>
</evidence>
<organism evidence="6 7">
    <name type="scientific">Pseudomaricurvus hydrocarbonicus</name>
    <dbReference type="NCBI Taxonomy" id="1470433"/>
    <lineage>
        <taxon>Bacteria</taxon>
        <taxon>Pseudomonadati</taxon>
        <taxon>Pseudomonadota</taxon>
        <taxon>Gammaproteobacteria</taxon>
        <taxon>Cellvibrionales</taxon>
        <taxon>Cellvibrionaceae</taxon>
        <taxon>Pseudomaricurvus</taxon>
    </lineage>
</organism>
<evidence type="ECO:0000256" key="5">
    <source>
        <dbReference type="SAM" id="Coils"/>
    </source>
</evidence>
<evidence type="ECO:0000256" key="2">
    <source>
        <dbReference type="ARBA" id="ARBA00009840"/>
    </source>
</evidence>
<protein>
    <submittedName>
        <fullName evidence="6">DNA recombination protein RmuC</fullName>
    </submittedName>
</protein>
<reference evidence="6" key="1">
    <citation type="submission" date="2020-03" db="EMBL/GenBank/DDBJ databases">
        <authorList>
            <person name="Guo F."/>
        </authorList>
    </citation>
    <scope>NUCLEOTIDE SEQUENCE</scope>
    <source>
        <strain evidence="6">JCM 30134</strain>
    </source>
</reference>
<evidence type="ECO:0000313" key="6">
    <source>
        <dbReference type="EMBL" id="NHO65313.1"/>
    </source>
</evidence>
<comment type="caution">
    <text evidence="6">The sequence shown here is derived from an EMBL/GenBank/DDBJ whole genome shotgun (WGS) entry which is preliminary data.</text>
</comment>
<keyword evidence="3 5" id="KW-0175">Coiled coil</keyword>
<evidence type="ECO:0000313" key="7">
    <source>
        <dbReference type="Proteomes" id="UP000787472"/>
    </source>
</evidence>
<comment type="similarity">
    <text evidence="2">Belongs to the RmuC family.</text>
</comment>
<evidence type="ECO:0000256" key="1">
    <source>
        <dbReference type="ARBA" id="ARBA00003416"/>
    </source>
</evidence>
<feature type="coiled-coil region" evidence="5">
    <location>
        <begin position="2"/>
        <end position="54"/>
    </location>
</feature>
<dbReference type="AlphaFoldDB" id="A0A9E5JRE4"/>
<evidence type="ECO:0000256" key="3">
    <source>
        <dbReference type="ARBA" id="ARBA00023054"/>
    </source>
</evidence>
<sequence>MLHARENQLRQLLADHQSLQAKSLAEKNSLEEKLILLKEAREQLNNEFRLLANKIFDDKQQRFNEQSQQALSASVNPLKEQIEAFRKKVEDAYDKENSERSKLVGQLTELQKQTRQIGEDAINLTNALKGDNKTQGNWGEVILERLLEESGLHKGREYEVQVGLKDEVGRRRNPDVIIRLPEGKDIVIDSKVSLIHYEQSASASDDNERQKAITQHVASVRTHIQQLSAKSYDKLEGIRSLDFVFLFIPVEAAFMAALQADQRLFQEAYSKHIILVSPTTLLASLRTVENIWRYEKQNRNAEEIARQAGGLHDQFVLLFEAFEEVGKQIDKAGESYDLAHKRLVSGRGNLMRRVESLRLLGAKTKKQLPTNSLGTTDAESLLADQIDAE</sequence>
<gene>
    <name evidence="6" type="primary">rmuC</name>
    <name evidence="6" type="ORF">G8770_07130</name>
</gene>
<dbReference type="PANTHER" id="PTHR30563:SF0">
    <property type="entry name" value="DNA RECOMBINATION PROTEIN RMUC"/>
    <property type="match status" value="1"/>
</dbReference>
<name>A0A9E5JRE4_9GAMM</name>
<dbReference type="InterPro" id="IPR003798">
    <property type="entry name" value="DNA_recombination_RmuC"/>
</dbReference>
<comment type="function">
    <text evidence="1">Involved in DNA recombination.</text>
</comment>